<dbReference type="GeneID" id="6075102"/>
<dbReference type="EMBL" id="DS547098">
    <property type="protein sequence ID" value="EDR10132.1"/>
    <property type="molecule type" value="Genomic_DNA"/>
</dbReference>
<protein>
    <submittedName>
        <fullName evidence="1">Predicted protein</fullName>
    </submittedName>
</protein>
<keyword evidence="2" id="KW-1185">Reference proteome</keyword>
<gene>
    <name evidence="1" type="ORF">LACBIDRAFT_318145</name>
</gene>
<dbReference type="RefSeq" id="XP_001879517.1">
    <property type="nucleotide sequence ID" value="XM_001879482.1"/>
</dbReference>
<dbReference type="HOGENOM" id="CLU_2923008_0_0_1"/>
<dbReference type="AlphaFoldDB" id="B0D637"/>
<evidence type="ECO:0000313" key="2">
    <source>
        <dbReference type="Proteomes" id="UP000001194"/>
    </source>
</evidence>
<evidence type="ECO:0000313" key="1">
    <source>
        <dbReference type="EMBL" id="EDR10132.1"/>
    </source>
</evidence>
<organism evidence="2">
    <name type="scientific">Laccaria bicolor (strain S238N-H82 / ATCC MYA-4686)</name>
    <name type="common">Bicoloured deceiver</name>
    <name type="synonym">Laccaria laccata var. bicolor</name>
    <dbReference type="NCBI Taxonomy" id="486041"/>
    <lineage>
        <taxon>Eukaryota</taxon>
        <taxon>Fungi</taxon>
        <taxon>Dikarya</taxon>
        <taxon>Basidiomycota</taxon>
        <taxon>Agaricomycotina</taxon>
        <taxon>Agaricomycetes</taxon>
        <taxon>Agaricomycetidae</taxon>
        <taxon>Agaricales</taxon>
        <taxon>Agaricineae</taxon>
        <taxon>Hydnangiaceae</taxon>
        <taxon>Laccaria</taxon>
    </lineage>
</organism>
<name>B0D637_LACBS</name>
<dbReference type="InParanoid" id="B0D637"/>
<dbReference type="KEGG" id="lbc:LACBIDRAFT_318145"/>
<reference evidence="1 2" key="1">
    <citation type="journal article" date="2008" name="Nature">
        <title>The genome of Laccaria bicolor provides insights into mycorrhizal symbiosis.</title>
        <authorList>
            <person name="Martin F."/>
            <person name="Aerts A."/>
            <person name="Ahren D."/>
            <person name="Brun A."/>
            <person name="Danchin E.G.J."/>
            <person name="Duchaussoy F."/>
            <person name="Gibon J."/>
            <person name="Kohler A."/>
            <person name="Lindquist E."/>
            <person name="Pereda V."/>
            <person name="Salamov A."/>
            <person name="Shapiro H.J."/>
            <person name="Wuyts J."/>
            <person name="Blaudez D."/>
            <person name="Buee M."/>
            <person name="Brokstein P."/>
            <person name="Canbaeck B."/>
            <person name="Cohen D."/>
            <person name="Courty P.E."/>
            <person name="Coutinho P.M."/>
            <person name="Delaruelle C."/>
            <person name="Detter J.C."/>
            <person name="Deveau A."/>
            <person name="DiFazio S."/>
            <person name="Duplessis S."/>
            <person name="Fraissinet-Tachet L."/>
            <person name="Lucic E."/>
            <person name="Frey-Klett P."/>
            <person name="Fourrey C."/>
            <person name="Feussner I."/>
            <person name="Gay G."/>
            <person name="Grimwood J."/>
            <person name="Hoegger P.J."/>
            <person name="Jain P."/>
            <person name="Kilaru S."/>
            <person name="Labbe J."/>
            <person name="Lin Y.C."/>
            <person name="Legue V."/>
            <person name="Le Tacon F."/>
            <person name="Marmeisse R."/>
            <person name="Melayah D."/>
            <person name="Montanini B."/>
            <person name="Muratet M."/>
            <person name="Nehls U."/>
            <person name="Niculita-Hirzel H."/>
            <person name="Oudot-Le Secq M.P."/>
            <person name="Peter M."/>
            <person name="Quesneville H."/>
            <person name="Rajashekar B."/>
            <person name="Reich M."/>
            <person name="Rouhier N."/>
            <person name="Schmutz J."/>
            <person name="Yin T."/>
            <person name="Chalot M."/>
            <person name="Henrissat B."/>
            <person name="Kuees U."/>
            <person name="Lucas S."/>
            <person name="Van de Peer Y."/>
            <person name="Podila G.K."/>
            <person name="Polle A."/>
            <person name="Pukkila P.J."/>
            <person name="Richardson P.M."/>
            <person name="Rouze P."/>
            <person name="Sanders I.R."/>
            <person name="Stajich J.E."/>
            <person name="Tunlid A."/>
            <person name="Tuskan G."/>
            <person name="Grigoriev I.V."/>
        </authorList>
    </citation>
    <scope>NUCLEOTIDE SEQUENCE [LARGE SCALE GENOMIC DNA]</scope>
    <source>
        <strain evidence="2">S238N-H82 / ATCC MYA-4686</strain>
    </source>
</reference>
<sequence>MHMRNLVTAYYISKSNHFSQSSLRHNVRQISLVFPTLADYAFATLRCLSTHAATVIVESAT</sequence>
<dbReference type="Proteomes" id="UP000001194">
    <property type="component" value="Unassembled WGS sequence"/>
</dbReference>
<proteinExistence type="predicted"/>
<accession>B0D637</accession>